<evidence type="ECO:0000313" key="14">
    <source>
        <dbReference type="Ensembl" id="ENSMUNP00000022850.1"/>
    </source>
</evidence>
<dbReference type="InterPro" id="IPR001190">
    <property type="entry name" value="SRCR"/>
</dbReference>
<dbReference type="InterPro" id="IPR036772">
    <property type="entry name" value="SRCR-like_dom_sf"/>
</dbReference>
<comment type="caution">
    <text evidence="12">Lacks conserved residue(s) required for the propagation of feature annotation.</text>
</comment>
<comment type="similarity">
    <text evidence="3 13">Belongs to the lysyl oxidase family.</text>
</comment>
<dbReference type="GO" id="GO:0004720">
    <property type="term" value="F:protein-lysine 6-oxidase activity"/>
    <property type="evidence" value="ECO:0007669"/>
    <property type="project" value="UniProtKB-UniRule"/>
</dbReference>
<evidence type="ECO:0000256" key="1">
    <source>
        <dbReference type="ARBA" id="ARBA00001935"/>
    </source>
</evidence>
<keyword evidence="9 13" id="KW-0186">Copper</keyword>
<evidence type="ECO:0000256" key="11">
    <source>
        <dbReference type="ARBA" id="ARBA00047861"/>
    </source>
</evidence>
<keyword evidence="15" id="KW-1185">Reference proteome</keyword>
<sequence>MVLSGVKCTGHEMSLSHCQHHGSSLNCRNTGTRYAAGVICSETASDLLLHAPLVQETAYIEDRPLHMLYCAAEESCLSSSARLANWPYGHRRLLRFSSQIHNNGRADFRPKAGRHSWVWHECHRHYHSMDIFTHYDILTPNGTKVAEGHKASFCLEDTECEEDVAKRYECANFGEQGITVGCWDLYRHDIDCQWIDITDVKPGNYILQVLSCRVPQLCSSPSHPSPGAAGAHWGWRVRAGAGTACPCVCRRRMCGSCWGSLHPARSCSKQP</sequence>
<gene>
    <name evidence="14" type="primary">LOC101878216</name>
</gene>
<evidence type="ECO:0000256" key="2">
    <source>
        <dbReference type="ARBA" id="ARBA00004239"/>
    </source>
</evidence>
<evidence type="ECO:0000256" key="7">
    <source>
        <dbReference type="ARBA" id="ARBA00022772"/>
    </source>
</evidence>
<keyword evidence="10 12" id="KW-1015">Disulfide bond</keyword>
<dbReference type="PROSITE" id="PS50287">
    <property type="entry name" value="SRCR_2"/>
    <property type="match status" value="1"/>
</dbReference>
<dbReference type="GO" id="GO:0030199">
    <property type="term" value="P:collagen fibril organization"/>
    <property type="evidence" value="ECO:0007669"/>
    <property type="project" value="TreeGrafter"/>
</dbReference>
<dbReference type="Ensembl" id="ENSMUNT00000035810.1">
    <property type="protein sequence ID" value="ENSMUNP00000022850.1"/>
    <property type="gene ID" value="ENSMUNG00000016439.2"/>
</dbReference>
<organism evidence="14 15">
    <name type="scientific">Melopsittacus undulatus</name>
    <name type="common">Budgerigar</name>
    <name type="synonym">Psittacus undulatus</name>
    <dbReference type="NCBI Taxonomy" id="13146"/>
    <lineage>
        <taxon>Eukaryota</taxon>
        <taxon>Metazoa</taxon>
        <taxon>Chordata</taxon>
        <taxon>Craniata</taxon>
        <taxon>Vertebrata</taxon>
        <taxon>Euteleostomi</taxon>
        <taxon>Archelosauria</taxon>
        <taxon>Archosauria</taxon>
        <taxon>Dinosauria</taxon>
        <taxon>Saurischia</taxon>
        <taxon>Theropoda</taxon>
        <taxon>Coelurosauria</taxon>
        <taxon>Aves</taxon>
        <taxon>Neognathae</taxon>
        <taxon>Neoaves</taxon>
        <taxon>Telluraves</taxon>
        <taxon>Australaves</taxon>
        <taxon>Psittaciformes</taxon>
        <taxon>Psittaculidae</taxon>
        <taxon>Melopsittacus</taxon>
    </lineage>
</organism>
<dbReference type="PANTHER" id="PTHR45817:SF2">
    <property type="entry name" value="LYSYL OXIDASE HOMOLOG 3"/>
    <property type="match status" value="1"/>
</dbReference>
<dbReference type="GO" id="GO:0005507">
    <property type="term" value="F:copper ion binding"/>
    <property type="evidence" value="ECO:0007669"/>
    <property type="project" value="UniProtKB-UniRule"/>
</dbReference>
<comment type="cofactor">
    <cofactor evidence="1 13">
        <name>Cu cation</name>
        <dbReference type="ChEBI" id="CHEBI:23378"/>
    </cofactor>
</comment>
<evidence type="ECO:0000256" key="6">
    <source>
        <dbReference type="ARBA" id="ARBA00022723"/>
    </source>
</evidence>
<proteinExistence type="inferred from homology"/>
<keyword evidence="8 13" id="KW-0560">Oxidoreductase</keyword>
<dbReference type="Proteomes" id="UP000694405">
    <property type="component" value="Chromosome 7"/>
</dbReference>
<comment type="catalytic activity">
    <reaction evidence="11 13">
        <text>L-lysyl-[protein] + O2 + H2O = (S)-2-amino-6-oxohexanoyl-[protein] + H2O2 + NH4(+)</text>
        <dbReference type="Rhea" id="RHEA:24544"/>
        <dbReference type="Rhea" id="RHEA-COMP:9752"/>
        <dbReference type="Rhea" id="RHEA-COMP:12448"/>
        <dbReference type="ChEBI" id="CHEBI:15377"/>
        <dbReference type="ChEBI" id="CHEBI:15379"/>
        <dbReference type="ChEBI" id="CHEBI:16240"/>
        <dbReference type="ChEBI" id="CHEBI:28938"/>
        <dbReference type="ChEBI" id="CHEBI:29969"/>
        <dbReference type="ChEBI" id="CHEBI:131803"/>
        <dbReference type="EC" id="1.4.3.13"/>
    </reaction>
</comment>
<evidence type="ECO:0000256" key="12">
    <source>
        <dbReference type="PROSITE-ProRule" id="PRU00196"/>
    </source>
</evidence>
<dbReference type="PROSITE" id="PS00926">
    <property type="entry name" value="LYSYL_OXIDASE"/>
    <property type="match status" value="1"/>
</dbReference>
<reference evidence="14" key="2">
    <citation type="submission" date="2025-08" db="UniProtKB">
        <authorList>
            <consortium name="Ensembl"/>
        </authorList>
    </citation>
    <scope>IDENTIFICATION</scope>
</reference>
<dbReference type="InterPro" id="IPR019828">
    <property type="entry name" value="Lysyl_oxidase_CS"/>
</dbReference>
<dbReference type="InterPro" id="IPR050912">
    <property type="entry name" value="LOX-like_protein"/>
</dbReference>
<dbReference type="PANTHER" id="PTHR45817">
    <property type="entry name" value="LYSYL OXIDASE-LIKE-RELATED"/>
    <property type="match status" value="1"/>
</dbReference>
<keyword evidence="5 13" id="KW-0964">Secreted</keyword>
<evidence type="ECO:0000256" key="13">
    <source>
        <dbReference type="RuleBase" id="RU367046"/>
    </source>
</evidence>
<reference evidence="14" key="1">
    <citation type="submission" date="2020-03" db="EMBL/GenBank/DDBJ databases">
        <title>Melopsittacus undulatus (budgerigar) genome, bMelUnd1, maternal haplotype with Z.</title>
        <authorList>
            <person name="Gedman G."/>
            <person name="Mountcastle J."/>
            <person name="Haase B."/>
            <person name="Formenti G."/>
            <person name="Wright T."/>
            <person name="Apodaca J."/>
            <person name="Pelan S."/>
            <person name="Chow W."/>
            <person name="Rhie A."/>
            <person name="Howe K."/>
            <person name="Fedrigo O."/>
            <person name="Jarvis E.D."/>
        </authorList>
    </citation>
    <scope>NUCLEOTIDE SEQUENCE [LARGE SCALE GENOMIC DNA]</scope>
</reference>
<comment type="function">
    <text evidence="13">Mediates the post-translational oxidative deamination of lysine residues on target proteins leading to the formation of deaminated lysine (allysine).</text>
</comment>
<evidence type="ECO:0000256" key="10">
    <source>
        <dbReference type="ARBA" id="ARBA00023157"/>
    </source>
</evidence>
<accession>A0A8V5FQ10</accession>
<evidence type="ECO:0000256" key="9">
    <source>
        <dbReference type="ARBA" id="ARBA00023008"/>
    </source>
</evidence>
<dbReference type="GO" id="GO:0016020">
    <property type="term" value="C:membrane"/>
    <property type="evidence" value="ECO:0007669"/>
    <property type="project" value="InterPro"/>
</dbReference>
<keyword evidence="4 13" id="KW-0886">LTQ</keyword>
<evidence type="ECO:0000256" key="3">
    <source>
        <dbReference type="ARBA" id="ARBA00007492"/>
    </source>
</evidence>
<dbReference type="Gene3D" id="3.10.250.10">
    <property type="entry name" value="SRCR-like domain"/>
    <property type="match status" value="1"/>
</dbReference>
<protein>
    <recommendedName>
        <fullName evidence="13">Lysyl oxidase homolog</fullName>
        <ecNumber evidence="13">1.4.3.13</ecNumber>
    </recommendedName>
</protein>
<feature type="disulfide bond" evidence="12">
    <location>
        <begin position="8"/>
        <end position="18"/>
    </location>
</feature>
<evidence type="ECO:0000256" key="8">
    <source>
        <dbReference type="ARBA" id="ARBA00023002"/>
    </source>
</evidence>
<evidence type="ECO:0000313" key="15">
    <source>
        <dbReference type="Proteomes" id="UP000694405"/>
    </source>
</evidence>
<dbReference type="Pfam" id="PF01186">
    <property type="entry name" value="Lysyl_oxidase"/>
    <property type="match status" value="1"/>
</dbReference>
<evidence type="ECO:0000256" key="5">
    <source>
        <dbReference type="ARBA" id="ARBA00022525"/>
    </source>
</evidence>
<keyword evidence="7 13" id="KW-0801">TPQ</keyword>
<dbReference type="GO" id="GO:0006954">
    <property type="term" value="P:inflammatory response"/>
    <property type="evidence" value="ECO:0007669"/>
    <property type="project" value="TreeGrafter"/>
</dbReference>
<keyword evidence="6 13" id="KW-0479">Metal-binding</keyword>
<dbReference type="SUPFAM" id="SSF56487">
    <property type="entry name" value="SRCR-like"/>
    <property type="match status" value="1"/>
</dbReference>
<dbReference type="GO" id="GO:0005615">
    <property type="term" value="C:extracellular space"/>
    <property type="evidence" value="ECO:0007669"/>
    <property type="project" value="UniProtKB-UniRule"/>
</dbReference>
<evidence type="ECO:0000256" key="4">
    <source>
        <dbReference type="ARBA" id="ARBA00022477"/>
    </source>
</evidence>
<dbReference type="InterPro" id="IPR001695">
    <property type="entry name" value="Lysyl_oxidase"/>
</dbReference>
<reference evidence="14" key="3">
    <citation type="submission" date="2025-09" db="UniProtKB">
        <authorList>
            <consortium name="Ensembl"/>
        </authorList>
    </citation>
    <scope>IDENTIFICATION</scope>
</reference>
<comment type="subcellular location">
    <subcellularLocation>
        <location evidence="2 13">Secreted</location>
        <location evidence="2 13">Extracellular space</location>
    </subcellularLocation>
</comment>
<comment type="PTM">
    <text evidence="13">The lysine tyrosylquinone cross-link (LTQ) is generated by condensation of the epsilon-amino group of a lysine with a topaquinone produced by oxidation of tyrosine.</text>
</comment>
<name>A0A8V5FQ10_MELUD</name>
<dbReference type="PRINTS" id="PR00074">
    <property type="entry name" value="LYSYLOXIDASE"/>
</dbReference>
<dbReference type="EC" id="1.4.3.13" evidence="13"/>
<dbReference type="AlphaFoldDB" id="A0A8V5FQ10"/>